<protein>
    <submittedName>
        <fullName evidence="1">Uncharacterized protein</fullName>
    </submittedName>
</protein>
<accession>A0A1D6GDQ9</accession>
<dbReference type="AlphaFoldDB" id="A0A1D6GDQ9"/>
<proteinExistence type="predicted"/>
<dbReference type="InParanoid" id="A0A1D6GDQ9"/>
<organism evidence="1">
    <name type="scientific">Zea mays</name>
    <name type="common">Maize</name>
    <dbReference type="NCBI Taxonomy" id="4577"/>
    <lineage>
        <taxon>Eukaryota</taxon>
        <taxon>Viridiplantae</taxon>
        <taxon>Streptophyta</taxon>
        <taxon>Embryophyta</taxon>
        <taxon>Tracheophyta</taxon>
        <taxon>Spermatophyta</taxon>
        <taxon>Magnoliopsida</taxon>
        <taxon>Liliopsida</taxon>
        <taxon>Poales</taxon>
        <taxon>Poaceae</taxon>
        <taxon>PACMAD clade</taxon>
        <taxon>Panicoideae</taxon>
        <taxon>Andropogonodae</taxon>
        <taxon>Andropogoneae</taxon>
        <taxon>Tripsacinae</taxon>
        <taxon>Zea</taxon>
    </lineage>
</organism>
<dbReference type="SMR" id="A0A1D6GDQ9"/>
<dbReference type="IntAct" id="A0A1D6GDQ9">
    <property type="interactions" value="1"/>
</dbReference>
<evidence type="ECO:0000313" key="1">
    <source>
        <dbReference type="EMBL" id="AQK61756.1"/>
    </source>
</evidence>
<gene>
    <name evidence="1" type="ORF">ZEAMMB73_Zm00001d012894</name>
</gene>
<name>A0A1D6GDQ9_MAIZE</name>
<reference evidence="1" key="1">
    <citation type="submission" date="2015-12" db="EMBL/GenBank/DDBJ databases">
        <title>Update maize B73 reference genome by single molecule sequencing technologies.</title>
        <authorList>
            <consortium name="Maize Genome Sequencing Project"/>
            <person name="Ware D."/>
        </authorList>
    </citation>
    <scope>NUCLEOTIDE SEQUENCE</scope>
    <source>
        <tissue evidence="1">Seedling</tissue>
    </source>
</reference>
<sequence length="92" mass="10057">MADRLDVLLYLGPFVDSLNISPHDSVQTLVKFLGCVSTKIQNSLDQKLQLPIVGAEELTELCTKVADLGTVHLLKGLVLRTLDKVSCCYKGL</sequence>
<dbReference type="EMBL" id="CM000781">
    <property type="protein sequence ID" value="AQK61756.1"/>
    <property type="molecule type" value="Genomic_DNA"/>
</dbReference>